<dbReference type="InterPro" id="IPR037120">
    <property type="entry name" value="Haem_peroxidase_sf_animal"/>
</dbReference>
<feature type="non-terminal residue" evidence="4">
    <location>
        <position position="165"/>
    </location>
</feature>
<dbReference type="Pfam" id="PF03098">
    <property type="entry name" value="An_peroxidase"/>
    <property type="match status" value="1"/>
</dbReference>
<dbReference type="Proteomes" id="UP001164746">
    <property type="component" value="Chromosome 1"/>
</dbReference>
<gene>
    <name evidence="4" type="ORF">MAR_007227</name>
</gene>
<dbReference type="PANTHER" id="PTHR11475">
    <property type="entry name" value="OXIDASE/PEROXIDASE"/>
    <property type="match status" value="1"/>
</dbReference>
<dbReference type="InterPro" id="IPR010255">
    <property type="entry name" value="Haem_peroxidase_sf"/>
</dbReference>
<organism evidence="4 5">
    <name type="scientific">Mya arenaria</name>
    <name type="common">Soft-shell clam</name>
    <dbReference type="NCBI Taxonomy" id="6604"/>
    <lineage>
        <taxon>Eukaryota</taxon>
        <taxon>Metazoa</taxon>
        <taxon>Spiralia</taxon>
        <taxon>Lophotrochozoa</taxon>
        <taxon>Mollusca</taxon>
        <taxon>Bivalvia</taxon>
        <taxon>Autobranchia</taxon>
        <taxon>Heteroconchia</taxon>
        <taxon>Euheterodonta</taxon>
        <taxon>Imparidentia</taxon>
        <taxon>Neoheterodontei</taxon>
        <taxon>Myida</taxon>
        <taxon>Myoidea</taxon>
        <taxon>Myidae</taxon>
        <taxon>Mya</taxon>
    </lineage>
</organism>
<dbReference type="PANTHER" id="PTHR11475:SF4">
    <property type="entry name" value="CHORION PEROXIDASE"/>
    <property type="match status" value="1"/>
</dbReference>
<evidence type="ECO:0000256" key="3">
    <source>
        <dbReference type="ARBA" id="ARBA00023180"/>
    </source>
</evidence>
<dbReference type="SUPFAM" id="SSF48113">
    <property type="entry name" value="Heme-dependent peroxidases"/>
    <property type="match status" value="1"/>
</dbReference>
<evidence type="ECO:0000313" key="4">
    <source>
        <dbReference type="EMBL" id="WAQ94756.1"/>
    </source>
</evidence>
<proteinExistence type="predicted"/>
<comment type="subcellular location">
    <subcellularLocation>
        <location evidence="1">Secreted</location>
    </subcellularLocation>
</comment>
<name>A0ABY7DAR2_MYAAR</name>
<evidence type="ECO:0000313" key="5">
    <source>
        <dbReference type="Proteomes" id="UP001164746"/>
    </source>
</evidence>
<dbReference type="PROSITE" id="PS50292">
    <property type="entry name" value="PEROXIDASE_3"/>
    <property type="match status" value="1"/>
</dbReference>
<dbReference type="Gene3D" id="1.10.640.10">
    <property type="entry name" value="Haem peroxidase domain superfamily, animal type"/>
    <property type="match status" value="1"/>
</dbReference>
<evidence type="ECO:0000256" key="1">
    <source>
        <dbReference type="ARBA" id="ARBA00004613"/>
    </source>
</evidence>
<reference evidence="4" key="1">
    <citation type="submission" date="2022-11" db="EMBL/GenBank/DDBJ databases">
        <title>Centuries of genome instability and evolution in soft-shell clam transmissible cancer (bioRxiv).</title>
        <authorList>
            <person name="Hart S.F.M."/>
            <person name="Yonemitsu M.A."/>
            <person name="Giersch R.M."/>
            <person name="Beal B.F."/>
            <person name="Arriagada G."/>
            <person name="Davis B.W."/>
            <person name="Ostrander E.A."/>
            <person name="Goff S.P."/>
            <person name="Metzger M.J."/>
        </authorList>
    </citation>
    <scope>NUCLEOTIDE SEQUENCE</scope>
    <source>
        <strain evidence="4">MELC-2E11</strain>
        <tissue evidence="4">Siphon/mantle</tissue>
    </source>
</reference>
<protein>
    <submittedName>
        <fullName evidence="4">PLSP-like protein</fullName>
    </submittedName>
</protein>
<accession>A0ABY7DAR2</accession>
<sequence length="165" mass="19173">MVFQLRSRICSFSNCRLHEKYVESTIITTNVSSDRLFEAGTRNKLFMDEMKNSLDLPALNIQRGRDHGIPPYNHWRNHCRFEKAKMDKDGFVLPDHTEKQTKLLQEAYSHVDDIDLFAGAMTETLLPGSSVGPTFACLIGRQFQRIMEGDRYWHETSNKITRFTL</sequence>
<keyword evidence="5" id="KW-1185">Reference proteome</keyword>
<keyword evidence="2" id="KW-0964">Secreted</keyword>
<dbReference type="EMBL" id="CP111012">
    <property type="protein sequence ID" value="WAQ94756.1"/>
    <property type="molecule type" value="Genomic_DNA"/>
</dbReference>
<keyword evidence="3" id="KW-0325">Glycoprotein</keyword>
<evidence type="ECO:0000256" key="2">
    <source>
        <dbReference type="ARBA" id="ARBA00022525"/>
    </source>
</evidence>
<dbReference type="InterPro" id="IPR019791">
    <property type="entry name" value="Haem_peroxidase_animal"/>
</dbReference>